<gene>
    <name evidence="2" type="ORF">IPOD504_LOCUS4800</name>
</gene>
<dbReference type="InterPro" id="IPR036291">
    <property type="entry name" value="NAD(P)-bd_dom_sf"/>
</dbReference>
<keyword evidence="1" id="KW-0560">Oxidoreductase</keyword>
<dbReference type="PRINTS" id="PR00081">
    <property type="entry name" value="GDHRDH"/>
</dbReference>
<reference evidence="2" key="1">
    <citation type="submission" date="2022-03" db="EMBL/GenBank/DDBJ databases">
        <authorList>
            <person name="Martin H S."/>
        </authorList>
    </citation>
    <scope>NUCLEOTIDE SEQUENCE</scope>
</reference>
<dbReference type="PANTHER" id="PTHR43157:SF31">
    <property type="entry name" value="PHOSPHATIDYLINOSITOL-GLYCAN BIOSYNTHESIS CLASS F PROTEIN"/>
    <property type="match status" value="1"/>
</dbReference>
<dbReference type="PANTHER" id="PTHR43157">
    <property type="entry name" value="PHOSPHATIDYLINOSITOL-GLYCAN BIOSYNTHESIS CLASS F PROTEIN-RELATED"/>
    <property type="match status" value="1"/>
</dbReference>
<name>A0ABN8I2C6_9NEOP</name>
<keyword evidence="3" id="KW-1185">Reference proteome</keyword>
<sequence>MWIPNLPVTVITGLAAGAGALCIFKDVYGGPAYDRNVSAEGKTVIITGANNGIGKEATWEFAKRGAKVFMACRDMAKCEEARRDIVLETGNKFVYCRPCDLASTASIRAFAEQFKSEEPSLDILVNNAGVMEPPAGVTKDGFETQLGVNHMGHFLLTNLLLDTLKASAPSRVVVVTCDAHRRGELRTKDLNMSEGYDARASYAQSKLANVLFASELGKRTLGTGVAVVAVDPGFTDTDLTRHLPMSKSITRFFVYPLFWPVMKLPRTGAQTLLHAALDPKLEKCTGDYYVNMNKANPSEKAQDYEMALWLWKVSEKWTRLDDESVSKAPAA</sequence>
<protein>
    <recommendedName>
        <fullName evidence="4">Retinol dehydrogenase 13</fullName>
    </recommendedName>
</protein>
<organism evidence="2 3">
    <name type="scientific">Iphiclides podalirius</name>
    <name type="common">scarce swallowtail</name>
    <dbReference type="NCBI Taxonomy" id="110791"/>
    <lineage>
        <taxon>Eukaryota</taxon>
        <taxon>Metazoa</taxon>
        <taxon>Ecdysozoa</taxon>
        <taxon>Arthropoda</taxon>
        <taxon>Hexapoda</taxon>
        <taxon>Insecta</taxon>
        <taxon>Pterygota</taxon>
        <taxon>Neoptera</taxon>
        <taxon>Endopterygota</taxon>
        <taxon>Lepidoptera</taxon>
        <taxon>Glossata</taxon>
        <taxon>Ditrysia</taxon>
        <taxon>Papilionoidea</taxon>
        <taxon>Papilionidae</taxon>
        <taxon>Papilioninae</taxon>
        <taxon>Iphiclides</taxon>
    </lineage>
</organism>
<dbReference type="SUPFAM" id="SSF51735">
    <property type="entry name" value="NAD(P)-binding Rossmann-fold domains"/>
    <property type="match status" value="1"/>
</dbReference>
<dbReference type="InterPro" id="IPR002347">
    <property type="entry name" value="SDR_fam"/>
</dbReference>
<evidence type="ECO:0008006" key="4">
    <source>
        <dbReference type="Google" id="ProtNLM"/>
    </source>
</evidence>
<proteinExistence type="predicted"/>
<evidence type="ECO:0000313" key="2">
    <source>
        <dbReference type="EMBL" id="CAH2044808.1"/>
    </source>
</evidence>
<evidence type="ECO:0000313" key="3">
    <source>
        <dbReference type="Proteomes" id="UP000837857"/>
    </source>
</evidence>
<dbReference type="EMBL" id="OW152828">
    <property type="protein sequence ID" value="CAH2044808.1"/>
    <property type="molecule type" value="Genomic_DNA"/>
</dbReference>
<dbReference type="Gene3D" id="3.40.50.720">
    <property type="entry name" value="NAD(P)-binding Rossmann-like Domain"/>
    <property type="match status" value="1"/>
</dbReference>
<dbReference type="Proteomes" id="UP000837857">
    <property type="component" value="Chromosome 16"/>
</dbReference>
<feature type="non-terminal residue" evidence="2">
    <location>
        <position position="1"/>
    </location>
</feature>
<accession>A0ABN8I2C6</accession>
<dbReference type="Pfam" id="PF00106">
    <property type="entry name" value="adh_short"/>
    <property type="match status" value="1"/>
</dbReference>
<evidence type="ECO:0000256" key="1">
    <source>
        <dbReference type="ARBA" id="ARBA00023002"/>
    </source>
</evidence>